<protein>
    <submittedName>
        <fullName evidence="1">Uncharacterized protein</fullName>
    </submittedName>
</protein>
<evidence type="ECO:0000313" key="2">
    <source>
        <dbReference type="Proteomes" id="UP000239735"/>
    </source>
</evidence>
<sequence length="26" mass="2705">MHTFCGSSVRLASCQIPSIAALVSLI</sequence>
<gene>
    <name evidence="1" type="ORF">SBA5_400012</name>
</gene>
<proteinExistence type="predicted"/>
<accession>A0A2N9LK34</accession>
<evidence type="ECO:0000313" key="1">
    <source>
        <dbReference type="EMBL" id="SPE23601.1"/>
    </source>
</evidence>
<dbReference type="Proteomes" id="UP000239735">
    <property type="component" value="Unassembled WGS sequence"/>
</dbReference>
<dbReference type="AlphaFoldDB" id="A0A2N9LK34"/>
<dbReference type="EMBL" id="OKRB01000098">
    <property type="protein sequence ID" value="SPE23601.1"/>
    <property type="molecule type" value="Genomic_DNA"/>
</dbReference>
<reference evidence="2" key="1">
    <citation type="submission" date="2018-02" db="EMBL/GenBank/DDBJ databases">
        <authorList>
            <person name="Hausmann B."/>
        </authorList>
    </citation>
    <scope>NUCLEOTIDE SEQUENCE [LARGE SCALE GENOMIC DNA]</scope>
    <source>
        <strain evidence="2">Peat soil MAG SbA5</strain>
    </source>
</reference>
<organism evidence="1 2">
    <name type="scientific">Candidatus Sulfuritelmatomonas gaucii</name>
    <dbReference type="NCBI Taxonomy" id="2043161"/>
    <lineage>
        <taxon>Bacteria</taxon>
        <taxon>Pseudomonadati</taxon>
        <taxon>Acidobacteriota</taxon>
        <taxon>Terriglobia</taxon>
        <taxon>Terriglobales</taxon>
        <taxon>Acidobacteriaceae</taxon>
        <taxon>Candidatus Sulfuritelmatomonas</taxon>
    </lineage>
</organism>
<name>A0A2N9LK34_9BACT</name>